<protein>
    <recommendedName>
        <fullName evidence="1">Helicase HerA central domain-containing protein</fullName>
    </recommendedName>
</protein>
<organism evidence="2 3">
    <name type="scientific">Sulfitobacter sediminilitoris</name>
    <dbReference type="NCBI Taxonomy" id="2698830"/>
    <lineage>
        <taxon>Bacteria</taxon>
        <taxon>Pseudomonadati</taxon>
        <taxon>Pseudomonadota</taxon>
        <taxon>Alphaproteobacteria</taxon>
        <taxon>Rhodobacterales</taxon>
        <taxon>Roseobacteraceae</taxon>
        <taxon>Sulfitobacter</taxon>
    </lineage>
</organism>
<evidence type="ECO:0000313" key="2">
    <source>
        <dbReference type="EMBL" id="NEK25230.1"/>
    </source>
</evidence>
<dbReference type="InterPro" id="IPR027417">
    <property type="entry name" value="P-loop_NTPase"/>
</dbReference>
<feature type="domain" description="Helicase HerA central" evidence="1">
    <location>
        <begin position="21"/>
        <end position="69"/>
    </location>
</feature>
<accession>A0A6P0CIJ6</accession>
<dbReference type="RefSeq" id="WP_328823212.1">
    <property type="nucleotide sequence ID" value="NZ_JAABNT010000057.1"/>
</dbReference>
<proteinExistence type="predicted"/>
<dbReference type="InterPro" id="IPR002789">
    <property type="entry name" value="HerA_central"/>
</dbReference>
<keyword evidence="3" id="KW-1185">Reference proteome</keyword>
<dbReference type="SUPFAM" id="SSF52540">
    <property type="entry name" value="P-loop containing nucleoside triphosphate hydrolases"/>
    <property type="match status" value="1"/>
</dbReference>
<name>A0A6P0CIJ6_9RHOB</name>
<comment type="caution">
    <text evidence="2">The sequence shown here is derived from an EMBL/GenBank/DDBJ whole genome shotgun (WGS) entry which is preliminary data.</text>
</comment>
<dbReference type="Proteomes" id="UP000468591">
    <property type="component" value="Unassembled WGS sequence"/>
</dbReference>
<dbReference type="EMBL" id="JAABNT010000057">
    <property type="protein sequence ID" value="NEK25230.1"/>
    <property type="molecule type" value="Genomic_DNA"/>
</dbReference>
<feature type="non-terminal residue" evidence="2">
    <location>
        <position position="69"/>
    </location>
</feature>
<evidence type="ECO:0000313" key="3">
    <source>
        <dbReference type="Proteomes" id="UP000468591"/>
    </source>
</evidence>
<dbReference type="Pfam" id="PF01935">
    <property type="entry name" value="DUF87"/>
    <property type="match status" value="1"/>
</dbReference>
<dbReference type="Gene3D" id="3.40.50.300">
    <property type="entry name" value="P-loop containing nucleotide triphosphate hydrolases"/>
    <property type="match status" value="1"/>
</dbReference>
<gene>
    <name evidence="2" type="ORF">GV827_22970</name>
</gene>
<dbReference type="AlphaFoldDB" id="A0A6P0CIJ6"/>
<sequence>MKPVSEIVSTLGLAQSRYGNFPFGIRLADRLMHLHVVGQTGTGKSTLLANLALQDAACGFGFCLIDPHG</sequence>
<evidence type="ECO:0000259" key="1">
    <source>
        <dbReference type="Pfam" id="PF01935"/>
    </source>
</evidence>
<reference evidence="2 3" key="1">
    <citation type="submission" date="2020-01" db="EMBL/GenBank/DDBJ databases">
        <title>Sulfitobacter sediminilitoris sp. nov., isolated from a tidal flat.</title>
        <authorList>
            <person name="Park S."/>
            <person name="Yoon J.-H."/>
        </authorList>
    </citation>
    <scope>NUCLEOTIDE SEQUENCE [LARGE SCALE GENOMIC DNA]</scope>
    <source>
        <strain evidence="2 3">JBTF-M27</strain>
    </source>
</reference>